<dbReference type="OrthoDB" id="9811006at2"/>
<dbReference type="PANTHER" id="PTHR34406">
    <property type="entry name" value="PROTEIN YCEI"/>
    <property type="match status" value="1"/>
</dbReference>
<gene>
    <name evidence="2" type="ORF">ABI_06420</name>
</gene>
<evidence type="ECO:0000313" key="2">
    <source>
        <dbReference type="EMBL" id="EGF92209.1"/>
    </source>
</evidence>
<evidence type="ECO:0000259" key="1">
    <source>
        <dbReference type="SMART" id="SM00867"/>
    </source>
</evidence>
<dbReference type="STRING" id="715226.ABI_06420"/>
<sequence length="224" mass="23085">MTRTLLGLSALALLGACTQTPPKPDAPAQAASTAAIAGIPAGEYRADPAHSSLTFKVGHLGYSNFTASFDKIDAVVKLDPANPAAAQVTASVDPRSLDLPAPPKGFHDELMGAAFFDAAAHPKIEFVSSKVDMTGADTAKITGNLTMRGVTRPVTFDATFNGGYPGFAMDPQARVGFSLTGRIKRSDFGMSAGIPAPGSDMGVTDEVDIAIETELLGPPLKPQG</sequence>
<dbReference type="Proteomes" id="UP000006512">
    <property type="component" value="Unassembled WGS sequence"/>
</dbReference>
<dbReference type="Pfam" id="PF04264">
    <property type="entry name" value="YceI"/>
    <property type="match status" value="1"/>
</dbReference>
<keyword evidence="3" id="KW-1185">Reference proteome</keyword>
<dbReference type="eggNOG" id="COG2353">
    <property type="taxonomic scope" value="Bacteria"/>
</dbReference>
<dbReference type="AlphaFoldDB" id="F4QKY6"/>
<dbReference type="PROSITE" id="PS51257">
    <property type="entry name" value="PROKAR_LIPOPROTEIN"/>
    <property type="match status" value="1"/>
</dbReference>
<protein>
    <submittedName>
        <fullName evidence="2">YceI-like domain protein</fullName>
    </submittedName>
</protein>
<dbReference type="SUPFAM" id="SSF101874">
    <property type="entry name" value="YceI-like"/>
    <property type="match status" value="1"/>
</dbReference>
<evidence type="ECO:0000313" key="3">
    <source>
        <dbReference type="Proteomes" id="UP000006512"/>
    </source>
</evidence>
<dbReference type="PANTHER" id="PTHR34406:SF1">
    <property type="entry name" value="PROTEIN YCEI"/>
    <property type="match status" value="1"/>
</dbReference>
<dbReference type="RefSeq" id="WP_006271384.1">
    <property type="nucleotide sequence ID" value="NZ_GL883077.1"/>
</dbReference>
<name>F4QKY6_9CAUL</name>
<dbReference type="SMART" id="SM00867">
    <property type="entry name" value="YceI"/>
    <property type="match status" value="1"/>
</dbReference>
<dbReference type="EMBL" id="GL883077">
    <property type="protein sequence ID" value="EGF92209.1"/>
    <property type="molecule type" value="Genomic_DNA"/>
</dbReference>
<proteinExistence type="predicted"/>
<dbReference type="Gene3D" id="2.40.128.110">
    <property type="entry name" value="Lipid/polyisoprenoid-binding, YceI-like"/>
    <property type="match status" value="1"/>
</dbReference>
<reference evidence="3" key="1">
    <citation type="submission" date="2011-03" db="EMBL/GenBank/DDBJ databases">
        <title>Draft genome sequence of Brevundimonas diminuta.</title>
        <authorList>
            <person name="Brown P.J.B."/>
            <person name="Buechlein A."/>
            <person name="Hemmerich C."/>
            <person name="Brun Y.V."/>
        </authorList>
    </citation>
    <scope>NUCLEOTIDE SEQUENCE [LARGE SCALE GENOMIC DNA]</scope>
    <source>
        <strain evidence="3">C19</strain>
    </source>
</reference>
<organism evidence="2 3">
    <name type="scientific">Asticcacaulis biprosthecium C19</name>
    <dbReference type="NCBI Taxonomy" id="715226"/>
    <lineage>
        <taxon>Bacteria</taxon>
        <taxon>Pseudomonadati</taxon>
        <taxon>Pseudomonadota</taxon>
        <taxon>Alphaproteobacteria</taxon>
        <taxon>Caulobacterales</taxon>
        <taxon>Caulobacteraceae</taxon>
        <taxon>Asticcacaulis</taxon>
    </lineage>
</organism>
<dbReference type="InterPro" id="IPR036761">
    <property type="entry name" value="TTHA0802/YceI-like_sf"/>
</dbReference>
<feature type="domain" description="Lipid/polyisoprenoid-binding YceI-like" evidence="1">
    <location>
        <begin position="43"/>
        <end position="216"/>
    </location>
</feature>
<dbReference type="InterPro" id="IPR007372">
    <property type="entry name" value="Lipid/polyisoprenoid-bd_YceI"/>
</dbReference>
<accession>F4QKY6</accession>
<dbReference type="HOGENOM" id="CLU_071003_1_1_5"/>